<dbReference type="FunFam" id="1.10.3810.10:FF:000001">
    <property type="entry name" value="Penicillin-binding protein 1A"/>
    <property type="match status" value="1"/>
</dbReference>
<proteinExistence type="inferred from homology"/>
<keyword evidence="12 18" id="KW-0472">Membrane</keyword>
<feature type="coiled-coil region" evidence="17">
    <location>
        <begin position="229"/>
        <end position="263"/>
    </location>
</feature>
<evidence type="ECO:0000259" key="19">
    <source>
        <dbReference type="Pfam" id="PF00905"/>
    </source>
</evidence>
<evidence type="ECO:0000256" key="6">
    <source>
        <dbReference type="ARBA" id="ARBA00022670"/>
    </source>
</evidence>
<dbReference type="GO" id="GO:0030288">
    <property type="term" value="C:outer membrane-bounded periplasmic space"/>
    <property type="evidence" value="ECO:0007669"/>
    <property type="project" value="TreeGrafter"/>
</dbReference>
<dbReference type="AlphaFoldDB" id="A0A1M5U6C5"/>
<evidence type="ECO:0000256" key="3">
    <source>
        <dbReference type="ARBA" id="ARBA00007739"/>
    </source>
</evidence>
<feature type="transmembrane region" description="Helical" evidence="18">
    <location>
        <begin position="20"/>
        <end position="39"/>
    </location>
</feature>
<evidence type="ECO:0000256" key="1">
    <source>
        <dbReference type="ARBA" id="ARBA00004236"/>
    </source>
</evidence>
<dbReference type="Pfam" id="PF00905">
    <property type="entry name" value="Transpeptidase"/>
    <property type="match status" value="1"/>
</dbReference>
<keyword evidence="10" id="KW-0133">Cell shape</keyword>
<sequence>MRSKQKHSAVRKRFFKITGILVGICLSFVTFVYVVSYLLGPPPISMNQQTTLYTKSGEPFAKVGEHQTEDWISLEHIADEAIQATLAVEDRNFYNHHGFDVKRILGAIVENIKTLSLKEGASTLTQQYARNLYLSHEKTWGRKIKEAFYTIRLEMFYSKSELLEGYLNTIYYGHGAYGIEAASKQFFQKSASELSLAESAMLAGIPKGPTYYSPLNDPTKAEQRQQHILKIMENEAMISSRAYEEAKNEALQYHNEAKRNNQEQIGPYFQHAAIKEAAAVLELDAEEVRGGGYQIYTTMQEKAQTDLEEQFQQTMSKQSDIQGSGLVMNPKTGGILAIVGGRSYVDSPFNRATQAKRMPGSTFKPFLYYAALERGYNASTMLISQPTTFKLENGNVYKPSNFNGYYANEPISLAQALALSDNIYAVKTNMFIGPETLVNTAKQFGFTSDLSAVPSLALGSEVVSMKEMVRGYSMLANGGKKVDGHTVTKIVNRYGDTVYAKSNDSNEQVLDPKKTFILSQLMTGMFDRELNGYMQVTGSTIIDQLDRKYAGKSGSTDSDSWMIGFSPSVVAGIWVGYDDNRTIEAVEEMAYAKDIWANFMTSVHQNKPIKSLPIPSGIVGIPVDPATGKRATPYCSASKVMFFEKGSEPTTYCNAHLPRDDKTDKAPIEKQKKSFIERLFDLFE</sequence>
<gene>
    <name evidence="21" type="ORF">SAMN05421807_10943</name>
</gene>
<keyword evidence="4" id="KW-1003">Cell membrane</keyword>
<keyword evidence="6" id="KW-0645">Protease</keyword>
<keyword evidence="13" id="KW-0511">Multifunctional enzyme</keyword>
<evidence type="ECO:0000256" key="10">
    <source>
        <dbReference type="ARBA" id="ARBA00022960"/>
    </source>
</evidence>
<dbReference type="SUPFAM" id="SSF56601">
    <property type="entry name" value="beta-lactamase/transpeptidase-like"/>
    <property type="match status" value="1"/>
</dbReference>
<evidence type="ECO:0000256" key="16">
    <source>
        <dbReference type="ARBA" id="ARBA00049902"/>
    </source>
</evidence>
<comment type="catalytic activity">
    <reaction evidence="15">
        <text>Preferential cleavage: (Ac)2-L-Lys-D-Ala-|-D-Ala. Also transpeptidation of peptidyl-alanyl moieties that are N-acyl substituents of D-alanine.</text>
        <dbReference type="EC" id="3.4.16.4"/>
    </reaction>
</comment>
<accession>A0A1M5U6C5</accession>
<keyword evidence="5" id="KW-0121">Carboxypeptidase</keyword>
<dbReference type="GO" id="GO:0006508">
    <property type="term" value="P:proteolysis"/>
    <property type="evidence" value="ECO:0007669"/>
    <property type="project" value="UniProtKB-KW"/>
</dbReference>
<dbReference type="NCBIfam" id="TIGR02074">
    <property type="entry name" value="PBP_1a_fam"/>
    <property type="match status" value="1"/>
</dbReference>
<dbReference type="OrthoDB" id="9766909at2"/>
<evidence type="ECO:0000313" key="21">
    <source>
        <dbReference type="EMBL" id="SHH58460.1"/>
    </source>
</evidence>
<evidence type="ECO:0000256" key="15">
    <source>
        <dbReference type="ARBA" id="ARBA00034000"/>
    </source>
</evidence>
<dbReference type="InterPro" id="IPR001460">
    <property type="entry name" value="PCN-bd_Tpept"/>
</dbReference>
<keyword evidence="18" id="KW-0812">Transmembrane</keyword>
<evidence type="ECO:0000256" key="12">
    <source>
        <dbReference type="ARBA" id="ARBA00023136"/>
    </source>
</evidence>
<keyword evidence="22" id="KW-1185">Reference proteome</keyword>
<keyword evidence="18" id="KW-1133">Transmembrane helix</keyword>
<dbReference type="GO" id="GO:0008360">
    <property type="term" value="P:regulation of cell shape"/>
    <property type="evidence" value="ECO:0007669"/>
    <property type="project" value="UniProtKB-KW"/>
</dbReference>
<name>A0A1M5U6C5_9BACI</name>
<dbReference type="InterPro" id="IPR001264">
    <property type="entry name" value="Glyco_trans_51"/>
</dbReference>
<reference evidence="22" key="1">
    <citation type="submission" date="2016-11" db="EMBL/GenBank/DDBJ databases">
        <authorList>
            <person name="Varghese N."/>
            <person name="Submissions S."/>
        </authorList>
    </citation>
    <scope>NUCLEOTIDE SEQUENCE [LARGE SCALE GENOMIC DNA]</scope>
    <source>
        <strain evidence="22">CGMCC 1.6496</strain>
    </source>
</reference>
<dbReference type="GO" id="GO:0009252">
    <property type="term" value="P:peptidoglycan biosynthetic process"/>
    <property type="evidence" value="ECO:0007669"/>
    <property type="project" value="UniProtKB-KW"/>
</dbReference>
<feature type="domain" description="Penicillin-binding protein transpeptidase" evidence="19">
    <location>
        <begin position="323"/>
        <end position="567"/>
    </location>
</feature>
<keyword evidence="11" id="KW-0573">Peptidoglycan synthesis</keyword>
<keyword evidence="14" id="KW-0961">Cell wall biogenesis/degradation</keyword>
<feature type="domain" description="Glycosyl transferase family 51" evidence="20">
    <location>
        <begin position="57"/>
        <end position="232"/>
    </location>
</feature>
<dbReference type="Gene3D" id="3.40.710.10">
    <property type="entry name" value="DD-peptidase/beta-lactamase superfamily"/>
    <property type="match status" value="1"/>
</dbReference>
<dbReference type="PANTHER" id="PTHR32282:SF11">
    <property type="entry name" value="PENICILLIN-BINDING PROTEIN 1B"/>
    <property type="match status" value="1"/>
</dbReference>
<comment type="similarity">
    <text evidence="3">In the N-terminal section; belongs to the glycosyltransferase 51 family.</text>
</comment>
<protein>
    <submittedName>
        <fullName evidence="21">Penicillin-binding protein, 1A family</fullName>
    </submittedName>
</protein>
<evidence type="ECO:0000256" key="7">
    <source>
        <dbReference type="ARBA" id="ARBA00022676"/>
    </source>
</evidence>
<evidence type="ECO:0000256" key="5">
    <source>
        <dbReference type="ARBA" id="ARBA00022645"/>
    </source>
</evidence>
<dbReference type="InterPro" id="IPR050396">
    <property type="entry name" value="Glycosyltr_51/Transpeptidase"/>
</dbReference>
<keyword evidence="8" id="KW-0808">Transferase</keyword>
<dbReference type="InterPro" id="IPR036950">
    <property type="entry name" value="PBP_transglycosylase"/>
</dbReference>
<evidence type="ECO:0000256" key="9">
    <source>
        <dbReference type="ARBA" id="ARBA00022801"/>
    </source>
</evidence>
<evidence type="ECO:0000256" key="14">
    <source>
        <dbReference type="ARBA" id="ARBA00023316"/>
    </source>
</evidence>
<dbReference type="GO" id="GO:0008955">
    <property type="term" value="F:peptidoglycan glycosyltransferase activity"/>
    <property type="evidence" value="ECO:0007669"/>
    <property type="project" value="UniProtKB-EC"/>
</dbReference>
<evidence type="ECO:0000256" key="2">
    <source>
        <dbReference type="ARBA" id="ARBA00007090"/>
    </source>
</evidence>
<dbReference type="PANTHER" id="PTHR32282">
    <property type="entry name" value="BINDING PROTEIN TRANSPEPTIDASE, PUTATIVE-RELATED"/>
    <property type="match status" value="1"/>
</dbReference>
<organism evidence="21 22">
    <name type="scientific">Virgibacillus chiguensis</name>
    <dbReference type="NCBI Taxonomy" id="411959"/>
    <lineage>
        <taxon>Bacteria</taxon>
        <taxon>Bacillati</taxon>
        <taxon>Bacillota</taxon>
        <taxon>Bacilli</taxon>
        <taxon>Bacillales</taxon>
        <taxon>Bacillaceae</taxon>
        <taxon>Virgibacillus</taxon>
    </lineage>
</organism>
<evidence type="ECO:0000256" key="8">
    <source>
        <dbReference type="ARBA" id="ARBA00022679"/>
    </source>
</evidence>
<evidence type="ECO:0000256" key="13">
    <source>
        <dbReference type="ARBA" id="ARBA00023268"/>
    </source>
</evidence>
<dbReference type="Pfam" id="PF00912">
    <property type="entry name" value="Transgly"/>
    <property type="match status" value="1"/>
</dbReference>
<comment type="subcellular location">
    <subcellularLocation>
        <location evidence="1">Cell membrane</location>
    </subcellularLocation>
</comment>
<dbReference type="InterPro" id="IPR023346">
    <property type="entry name" value="Lysozyme-like_dom_sf"/>
</dbReference>
<evidence type="ECO:0000256" key="11">
    <source>
        <dbReference type="ARBA" id="ARBA00022984"/>
    </source>
</evidence>
<evidence type="ECO:0000256" key="4">
    <source>
        <dbReference type="ARBA" id="ARBA00022475"/>
    </source>
</evidence>
<dbReference type="GO" id="GO:0008658">
    <property type="term" value="F:penicillin binding"/>
    <property type="evidence" value="ECO:0007669"/>
    <property type="project" value="InterPro"/>
</dbReference>
<keyword evidence="9" id="KW-0378">Hydrolase</keyword>
<evidence type="ECO:0000313" key="22">
    <source>
        <dbReference type="Proteomes" id="UP000184079"/>
    </source>
</evidence>
<evidence type="ECO:0000259" key="20">
    <source>
        <dbReference type="Pfam" id="PF00912"/>
    </source>
</evidence>
<dbReference type="Proteomes" id="UP000184079">
    <property type="component" value="Unassembled WGS sequence"/>
</dbReference>
<dbReference type="SUPFAM" id="SSF53955">
    <property type="entry name" value="Lysozyme-like"/>
    <property type="match status" value="1"/>
</dbReference>
<dbReference type="GO" id="GO:0009002">
    <property type="term" value="F:serine-type D-Ala-D-Ala carboxypeptidase activity"/>
    <property type="evidence" value="ECO:0007669"/>
    <property type="project" value="UniProtKB-EC"/>
</dbReference>
<dbReference type="Gene3D" id="1.10.3810.10">
    <property type="entry name" value="Biosynthetic peptidoglycan transglycosylase-like"/>
    <property type="match status" value="1"/>
</dbReference>
<keyword evidence="7" id="KW-0328">Glycosyltransferase</keyword>
<evidence type="ECO:0000256" key="17">
    <source>
        <dbReference type="SAM" id="Coils"/>
    </source>
</evidence>
<dbReference type="InterPro" id="IPR012338">
    <property type="entry name" value="Beta-lactam/transpept-like"/>
</dbReference>
<dbReference type="RefSeq" id="WP_073009133.1">
    <property type="nucleotide sequence ID" value="NZ_FQXD01000009.1"/>
</dbReference>
<comment type="similarity">
    <text evidence="2">In the C-terminal section; belongs to the transpeptidase family.</text>
</comment>
<comment type="catalytic activity">
    <reaction evidence="16">
        <text>[GlcNAc-(1-&gt;4)-Mur2Ac(oyl-L-Ala-gamma-D-Glu-L-Lys-D-Ala-D-Ala)](n)-di-trans,octa-cis-undecaprenyl diphosphate + beta-D-GlcNAc-(1-&gt;4)-Mur2Ac(oyl-L-Ala-gamma-D-Glu-L-Lys-D-Ala-D-Ala)-di-trans,octa-cis-undecaprenyl diphosphate = [GlcNAc-(1-&gt;4)-Mur2Ac(oyl-L-Ala-gamma-D-Glu-L-Lys-D-Ala-D-Ala)](n+1)-di-trans,octa-cis-undecaprenyl diphosphate + di-trans,octa-cis-undecaprenyl diphosphate + H(+)</text>
        <dbReference type="Rhea" id="RHEA:23708"/>
        <dbReference type="Rhea" id="RHEA-COMP:9602"/>
        <dbReference type="Rhea" id="RHEA-COMP:9603"/>
        <dbReference type="ChEBI" id="CHEBI:15378"/>
        <dbReference type="ChEBI" id="CHEBI:58405"/>
        <dbReference type="ChEBI" id="CHEBI:60033"/>
        <dbReference type="ChEBI" id="CHEBI:78435"/>
        <dbReference type="EC" id="2.4.99.28"/>
    </reaction>
</comment>
<dbReference type="EMBL" id="FQXD01000009">
    <property type="protein sequence ID" value="SHH58460.1"/>
    <property type="molecule type" value="Genomic_DNA"/>
</dbReference>
<dbReference type="GO" id="GO:0005886">
    <property type="term" value="C:plasma membrane"/>
    <property type="evidence" value="ECO:0007669"/>
    <property type="project" value="UniProtKB-SubCell"/>
</dbReference>
<dbReference type="GO" id="GO:0071555">
    <property type="term" value="P:cell wall organization"/>
    <property type="evidence" value="ECO:0007669"/>
    <property type="project" value="UniProtKB-KW"/>
</dbReference>
<evidence type="ECO:0000256" key="18">
    <source>
        <dbReference type="SAM" id="Phobius"/>
    </source>
</evidence>
<keyword evidence="17" id="KW-0175">Coiled coil</keyword>